<dbReference type="OMA" id="FSAHFSW"/>
<reference evidence="3" key="2">
    <citation type="submission" date="2010-03" db="EMBL/GenBank/DDBJ databases">
        <title>The genome sequence of Coccidioides posadasii strain Silveira.</title>
        <authorList>
            <consortium name="The Broad Institute Genome Sequencing Center for Infectious Disease"/>
            <person name="Neafsey D."/>
            <person name="Orbach M."/>
            <person name="Henn M.R."/>
            <person name="Cole G.T."/>
            <person name="Galgiani J."/>
            <person name="Gardner M.J."/>
            <person name="Kirkland T.N."/>
            <person name="Taylor J.W."/>
            <person name="Young S.K."/>
            <person name="Zeng Q."/>
            <person name="Koehrsen M."/>
            <person name="Alvarado L."/>
            <person name="Berlin A."/>
            <person name="Borenstein D."/>
            <person name="Chapman S.B."/>
            <person name="Chen Z."/>
            <person name="Engels R."/>
            <person name="Freedman E."/>
            <person name="Gellesch M."/>
            <person name="Goldberg J."/>
            <person name="Griggs A."/>
            <person name="Gujja S."/>
            <person name="Heilman E."/>
            <person name="Heiman D."/>
            <person name="Howarth C."/>
            <person name="Jen D."/>
            <person name="Larson L."/>
            <person name="Mehta T."/>
            <person name="Neiman D."/>
            <person name="Park D."/>
            <person name="Pearson M."/>
            <person name="Richards J."/>
            <person name="Roberts A."/>
            <person name="Saif S."/>
            <person name="Shea T."/>
            <person name="Shenoy N."/>
            <person name="Sisk P."/>
            <person name="Stolte C."/>
            <person name="Sykes S."/>
            <person name="Walk T."/>
            <person name="White J."/>
            <person name="Yandava C."/>
            <person name="Haas B."/>
            <person name="Nusbaum C."/>
            <person name="Birren B."/>
        </authorList>
    </citation>
    <scope>NUCLEOTIDE SEQUENCE [LARGE SCALE GENOMIC DNA]</scope>
    <source>
        <strain evidence="3">RMSCC 757 / Silveira</strain>
    </source>
</reference>
<feature type="compositionally biased region" description="Polar residues" evidence="1">
    <location>
        <begin position="79"/>
        <end position="98"/>
    </location>
</feature>
<dbReference type="eggNOG" id="ENOG502RW5Z">
    <property type="taxonomic scope" value="Eukaryota"/>
</dbReference>
<dbReference type="EMBL" id="GL636486">
    <property type="protein sequence ID" value="EFW23121.1"/>
    <property type="molecule type" value="Genomic_DNA"/>
</dbReference>
<reference evidence="3" key="1">
    <citation type="journal article" date="2010" name="Genome Res.">
        <title>Population genomic sequencing of Coccidioides fungi reveals recent hybridization and transposon control.</title>
        <authorList>
            <person name="Neafsey D.E."/>
            <person name="Barker B.M."/>
            <person name="Sharpton T.J."/>
            <person name="Stajich J.E."/>
            <person name="Park D.J."/>
            <person name="Whiston E."/>
            <person name="Hung C.-Y."/>
            <person name="McMahan C."/>
            <person name="White J."/>
            <person name="Sykes S."/>
            <person name="Heiman D."/>
            <person name="Young S."/>
            <person name="Zeng Q."/>
            <person name="Abouelleil A."/>
            <person name="Aftuck L."/>
            <person name="Bessette D."/>
            <person name="Brown A."/>
            <person name="FitzGerald M."/>
            <person name="Lui A."/>
            <person name="Macdonald J.P."/>
            <person name="Priest M."/>
            <person name="Orbach M.J."/>
            <person name="Galgiani J.N."/>
            <person name="Kirkland T.N."/>
            <person name="Cole G.T."/>
            <person name="Birren B.W."/>
            <person name="Henn M.R."/>
            <person name="Taylor J.W."/>
            <person name="Rounsley S.D."/>
        </authorList>
    </citation>
    <scope>NUCLEOTIDE SEQUENCE [LARGE SCALE GENOMIC DNA]</scope>
    <source>
        <strain evidence="3">RMSCC 757 / Silveira</strain>
    </source>
</reference>
<dbReference type="HOGENOM" id="CLU_940718_0_0_1"/>
<evidence type="ECO:0000256" key="1">
    <source>
        <dbReference type="SAM" id="MobiDB-lite"/>
    </source>
</evidence>
<name>E9CUD9_COCPS</name>
<dbReference type="Proteomes" id="UP000002497">
    <property type="component" value="Unassembled WGS sequence"/>
</dbReference>
<dbReference type="OrthoDB" id="4173343at2759"/>
<evidence type="ECO:0000313" key="3">
    <source>
        <dbReference type="Proteomes" id="UP000002497"/>
    </source>
</evidence>
<gene>
    <name evidence="2" type="ORF">CPSG_01020</name>
</gene>
<dbReference type="AlphaFoldDB" id="E9CUD9"/>
<proteinExistence type="predicted"/>
<organism evidence="3">
    <name type="scientific">Coccidioides posadasii (strain RMSCC 757 / Silveira)</name>
    <name type="common">Valley fever fungus</name>
    <dbReference type="NCBI Taxonomy" id="443226"/>
    <lineage>
        <taxon>Eukaryota</taxon>
        <taxon>Fungi</taxon>
        <taxon>Dikarya</taxon>
        <taxon>Ascomycota</taxon>
        <taxon>Pezizomycotina</taxon>
        <taxon>Eurotiomycetes</taxon>
        <taxon>Eurotiomycetidae</taxon>
        <taxon>Onygenales</taxon>
        <taxon>Onygenaceae</taxon>
        <taxon>Coccidioides</taxon>
    </lineage>
</organism>
<keyword evidence="3" id="KW-1185">Reference proteome</keyword>
<evidence type="ECO:0000313" key="2">
    <source>
        <dbReference type="EMBL" id="EFW23121.1"/>
    </source>
</evidence>
<feature type="region of interest" description="Disordered" evidence="1">
    <location>
        <begin position="1"/>
        <end position="52"/>
    </location>
</feature>
<dbReference type="VEuPathDB" id="FungiDB:CPSG_01020"/>
<dbReference type="VEuPathDB" id="FungiDB:D8B26_006642"/>
<sequence>MMKGILNFQRRRRRSNFKPPRSLEEAANNPNRSFNIIDPYAHTTPDSPNSERPYIDPLTSLCLRNSCSLLVQNVKCGRGSQNETNSVNNTLSSSIESRQPQRHYHSTPPISTTYPKNMSSISSMATENANTAHINRLSTLAEEPTIYREERNDSGVTMSVGSNAHEQKDTQYRPATASALNPTSPVNWEHFSLSRSKNANNIDPWNKSTSSTEVSAITALGHRLGAEQATGPSHANPDEPLTNFRDSLEQQFAIDTSIPFNFNSDDCSPHDETWFTHHSISSFTNPYEAQNRARQSRLSLFTLFGEPTEDTHSAVPNKRQNLSFAKRFSAHFSWKRYSRG</sequence>
<feature type="region of interest" description="Disordered" evidence="1">
    <location>
        <begin position="78"/>
        <end position="115"/>
    </location>
</feature>
<accession>E9CUD9</accession>
<protein>
    <submittedName>
        <fullName evidence="2">Uncharacterized protein</fullName>
    </submittedName>
</protein>